<dbReference type="InterPro" id="IPR042185">
    <property type="entry name" value="Serpin_sf_2"/>
</dbReference>
<evidence type="ECO:0000313" key="6">
    <source>
        <dbReference type="EMBL" id="CRK93960.1"/>
    </source>
</evidence>
<dbReference type="InterPro" id="IPR036186">
    <property type="entry name" value="Serpin_sf"/>
</dbReference>
<dbReference type="EMBL" id="CVRI01000038">
    <property type="protein sequence ID" value="CRK93960.1"/>
    <property type="molecule type" value="Genomic_DNA"/>
</dbReference>
<evidence type="ECO:0000313" key="7">
    <source>
        <dbReference type="Proteomes" id="UP000183832"/>
    </source>
</evidence>
<dbReference type="InterPro" id="IPR000215">
    <property type="entry name" value="Serpin_fam"/>
</dbReference>
<feature type="chain" id="PRO_5012136514" evidence="4">
    <location>
        <begin position="18"/>
        <end position="612"/>
    </location>
</feature>
<dbReference type="PANTHER" id="PTHR11461:SF342">
    <property type="entry name" value="SERINE PROTEASE INHIBITOR 28DC"/>
    <property type="match status" value="1"/>
</dbReference>
<dbReference type="SMART" id="SM00093">
    <property type="entry name" value="SERPIN"/>
    <property type="match status" value="1"/>
</dbReference>
<dbReference type="InterPro" id="IPR023796">
    <property type="entry name" value="Serpin_dom"/>
</dbReference>
<protein>
    <submittedName>
        <fullName evidence="6">CLUMA_CG007486, isoform A</fullName>
    </submittedName>
</protein>
<feature type="domain" description="Serpin" evidence="5">
    <location>
        <begin position="104"/>
        <end position="610"/>
    </location>
</feature>
<dbReference type="GO" id="GO:0005615">
    <property type="term" value="C:extracellular space"/>
    <property type="evidence" value="ECO:0007669"/>
    <property type="project" value="InterPro"/>
</dbReference>
<dbReference type="PANTHER" id="PTHR11461">
    <property type="entry name" value="SERINE PROTEASE INHIBITOR, SERPIN"/>
    <property type="match status" value="1"/>
</dbReference>
<name>A0A1J1I0V0_9DIPT</name>
<keyword evidence="1" id="KW-0646">Protease inhibitor</keyword>
<dbReference type="InterPro" id="IPR042178">
    <property type="entry name" value="Serpin_sf_1"/>
</dbReference>
<reference evidence="6 7" key="1">
    <citation type="submission" date="2015-04" db="EMBL/GenBank/DDBJ databases">
        <authorList>
            <person name="Syromyatnikov M.Y."/>
            <person name="Popov V.N."/>
        </authorList>
    </citation>
    <scope>NUCLEOTIDE SEQUENCE [LARGE SCALE GENOMIC DNA]</scope>
</reference>
<feature type="signal peptide" evidence="4">
    <location>
        <begin position="1"/>
        <end position="17"/>
    </location>
</feature>
<dbReference type="Proteomes" id="UP000183832">
    <property type="component" value="Unassembled WGS sequence"/>
</dbReference>
<organism evidence="6 7">
    <name type="scientific">Clunio marinus</name>
    <dbReference type="NCBI Taxonomy" id="568069"/>
    <lineage>
        <taxon>Eukaryota</taxon>
        <taxon>Metazoa</taxon>
        <taxon>Ecdysozoa</taxon>
        <taxon>Arthropoda</taxon>
        <taxon>Hexapoda</taxon>
        <taxon>Insecta</taxon>
        <taxon>Pterygota</taxon>
        <taxon>Neoptera</taxon>
        <taxon>Endopterygota</taxon>
        <taxon>Diptera</taxon>
        <taxon>Nematocera</taxon>
        <taxon>Chironomoidea</taxon>
        <taxon>Chironomidae</taxon>
        <taxon>Clunio</taxon>
    </lineage>
</organism>
<dbReference type="CDD" id="cd19597">
    <property type="entry name" value="serpin28D-like_insects"/>
    <property type="match status" value="1"/>
</dbReference>
<dbReference type="STRING" id="568069.A0A1J1I0V0"/>
<evidence type="ECO:0000259" key="5">
    <source>
        <dbReference type="SMART" id="SM00093"/>
    </source>
</evidence>
<proteinExistence type="inferred from homology"/>
<dbReference type="Gene3D" id="2.30.39.10">
    <property type="entry name" value="Alpha-1-antitrypsin, domain 1"/>
    <property type="match status" value="2"/>
</dbReference>
<evidence type="ECO:0000256" key="3">
    <source>
        <dbReference type="RuleBase" id="RU000411"/>
    </source>
</evidence>
<dbReference type="SUPFAM" id="SSF56574">
    <property type="entry name" value="Serpins"/>
    <property type="match status" value="2"/>
</dbReference>
<dbReference type="OrthoDB" id="9518664at2759"/>
<keyword evidence="2" id="KW-0722">Serine protease inhibitor</keyword>
<accession>A0A1J1I0V0</accession>
<dbReference type="Gene3D" id="3.30.497.10">
    <property type="entry name" value="Antithrombin, subunit I, domain 2"/>
    <property type="match status" value="1"/>
</dbReference>
<gene>
    <name evidence="6" type="ORF">CLUMA_CG007486</name>
</gene>
<keyword evidence="4" id="KW-0732">Signal</keyword>
<evidence type="ECO:0000256" key="4">
    <source>
        <dbReference type="SAM" id="SignalP"/>
    </source>
</evidence>
<sequence length="612" mass="70295">MDVKLTFFFGFLCIVTAKSNVRHPEFSKACQGPSEASGGSLQEMVSQLFPCNVPDVQSDQAGEEELSEPQQIFKQDVRYDAKRSSEIALSVLDLSHRILDDIMQDSSQDKYQVISPISIAAALQLALLGANGMTFNELMDVMGYNTKTFSQHPYQIHEEFGLLLEDLVNNSPNPTRYRENVPWRANASRHYVRKTMRHQSNLPNYDEHMISVANGIFVQRDFSIRDEYREVVQNIYRSKIQRLDFRGEPRASAKFINDWVNEKTHGKIKEVIQGSANPETRVILANALYFKAEWQETFIEGATAFKNFYPKGKDNDYTIMVEMMAHGGSFPHYYDEQSDCEILGLPYKQNSTTMYVILPKNSNSDKIRIAQRILTPERLEQIISKMRIKTAVILFPKMHLTGNLHLKKNFKEMGLSTLFEPQICDLSVMSQGYSEQSNGMNFSNSYLPTRRNAPEYLAIDPKESLIFTRSNREAGRKLKRDVTYKVKGENSKHNNPLSVKDFMLRKRIIKKNHGKKLRRSKRQFMQFAAEKLDSLRHRKDLVNPHLFADEIIHKVDLTINEKGTEGGAATAITLNRSGTNVVFRVDTPFMFLIRHDPTHVPLFYGLVIEPQN</sequence>
<comment type="similarity">
    <text evidence="3">Belongs to the serpin family.</text>
</comment>
<evidence type="ECO:0000256" key="2">
    <source>
        <dbReference type="ARBA" id="ARBA00022900"/>
    </source>
</evidence>
<keyword evidence="7" id="KW-1185">Reference proteome</keyword>
<dbReference type="AlphaFoldDB" id="A0A1J1I0V0"/>
<dbReference type="Pfam" id="PF00079">
    <property type="entry name" value="Serpin"/>
    <property type="match status" value="2"/>
</dbReference>
<evidence type="ECO:0000256" key="1">
    <source>
        <dbReference type="ARBA" id="ARBA00022690"/>
    </source>
</evidence>
<dbReference type="GO" id="GO:0004867">
    <property type="term" value="F:serine-type endopeptidase inhibitor activity"/>
    <property type="evidence" value="ECO:0007669"/>
    <property type="project" value="UniProtKB-KW"/>
</dbReference>
<dbReference type="GO" id="GO:0045861">
    <property type="term" value="P:negative regulation of proteolysis"/>
    <property type="evidence" value="ECO:0007669"/>
    <property type="project" value="UniProtKB-ARBA"/>
</dbReference>
<dbReference type="FunFam" id="2.30.39.10:FF:000035">
    <property type="entry name" value="Serine protease inhibitor (serpin) 16"/>
    <property type="match status" value="1"/>
</dbReference>